<reference evidence="2 3" key="1">
    <citation type="submission" date="2017-08" db="EMBL/GenBank/DDBJ databases">
        <title>Acidophilic green algal genome provides insights into adaptation to an acidic environment.</title>
        <authorList>
            <person name="Hirooka S."/>
            <person name="Hirose Y."/>
            <person name="Kanesaki Y."/>
            <person name="Higuchi S."/>
            <person name="Fujiwara T."/>
            <person name="Onuma R."/>
            <person name="Era A."/>
            <person name="Ohbayashi R."/>
            <person name="Uzuka A."/>
            <person name="Nozaki H."/>
            <person name="Yoshikawa H."/>
            <person name="Miyagishima S.Y."/>
        </authorList>
    </citation>
    <scope>NUCLEOTIDE SEQUENCE [LARGE SCALE GENOMIC DNA]</scope>
    <source>
        <strain evidence="2 3">NIES-2499</strain>
    </source>
</reference>
<evidence type="ECO:0000313" key="3">
    <source>
        <dbReference type="Proteomes" id="UP000232323"/>
    </source>
</evidence>
<dbReference type="OrthoDB" id="543752at2759"/>
<evidence type="ECO:0000313" key="2">
    <source>
        <dbReference type="EMBL" id="GAX73056.1"/>
    </source>
</evidence>
<name>A0A250WQT3_9CHLO</name>
<proteinExistence type="predicted"/>
<keyword evidence="3" id="KW-1185">Reference proteome</keyword>
<feature type="region of interest" description="Disordered" evidence="1">
    <location>
        <begin position="721"/>
        <end position="744"/>
    </location>
</feature>
<feature type="region of interest" description="Disordered" evidence="1">
    <location>
        <begin position="432"/>
        <end position="493"/>
    </location>
</feature>
<feature type="compositionally biased region" description="Low complexity" evidence="1">
    <location>
        <begin position="175"/>
        <end position="191"/>
    </location>
</feature>
<feature type="region of interest" description="Disordered" evidence="1">
    <location>
        <begin position="235"/>
        <end position="255"/>
    </location>
</feature>
<dbReference type="EMBL" id="BEGY01000002">
    <property type="protein sequence ID" value="GAX73056.1"/>
    <property type="molecule type" value="Genomic_DNA"/>
</dbReference>
<feature type="region of interest" description="Disordered" evidence="1">
    <location>
        <begin position="571"/>
        <end position="611"/>
    </location>
</feature>
<organism evidence="2 3">
    <name type="scientific">Chlamydomonas eustigma</name>
    <dbReference type="NCBI Taxonomy" id="1157962"/>
    <lineage>
        <taxon>Eukaryota</taxon>
        <taxon>Viridiplantae</taxon>
        <taxon>Chlorophyta</taxon>
        <taxon>core chlorophytes</taxon>
        <taxon>Chlorophyceae</taxon>
        <taxon>CS clade</taxon>
        <taxon>Chlamydomonadales</taxon>
        <taxon>Chlamydomonadaceae</taxon>
        <taxon>Chlamydomonas</taxon>
    </lineage>
</organism>
<dbReference type="AlphaFoldDB" id="A0A250WQT3"/>
<feature type="compositionally biased region" description="Polar residues" evidence="1">
    <location>
        <begin position="571"/>
        <end position="583"/>
    </location>
</feature>
<accession>A0A250WQT3</accession>
<feature type="compositionally biased region" description="Basic and acidic residues" evidence="1">
    <location>
        <begin position="584"/>
        <end position="597"/>
    </location>
</feature>
<protein>
    <submittedName>
        <fullName evidence="2">Uncharacterized protein</fullName>
    </submittedName>
</protein>
<feature type="compositionally biased region" description="Basic and acidic residues" evidence="1">
    <location>
        <begin position="240"/>
        <end position="250"/>
    </location>
</feature>
<comment type="caution">
    <text evidence="2">The sequence shown here is derived from an EMBL/GenBank/DDBJ whole genome shotgun (WGS) entry which is preliminary data.</text>
</comment>
<feature type="region of interest" description="Disordered" evidence="1">
    <location>
        <begin position="524"/>
        <end position="559"/>
    </location>
</feature>
<evidence type="ECO:0000256" key="1">
    <source>
        <dbReference type="SAM" id="MobiDB-lite"/>
    </source>
</evidence>
<sequence>MAAQHPYVMNYRRPDAKAFRAPLGEGHTDIAHPEGSHWTGTYFLRAQSIKHEMLSAANAFDQQKAGLIEHKLVLQNKFNSLLALHVRAAQKPIETKRSLLLDLVSKANVTLSMLQSGSSDGVVKLQSLEREFQAWRDLPQPPLQLPDLPEILGIDPSPSSTAHGSRLDEQKDTQLQLASSRRQPSSSAVSTSIIRAINPTSPALDSTTSTASLLRSSLRLSSQLDLGMVDSGLNTSRSRRLMDSSGKEEEGNSWQSQMRDAYRRMLLDIQSRHAADVEKMQARHANELAKRGKLRTTSDSKVGNSSQLDSAVPYTYRTINGITSGEILGSRYNQNGDPKEAPALITRDMMQKTGQEDITPEALLRMITEVSTTRETEGRLQVYRLQEQYDLKLETLMASLTSRDEEHKALVQQLSDLQQQLKNLSMVARNDLRRPSDQEGGDESQNKAIVTRSEGGANCKGLSWQKTAPPSPPEQELRVHCPRSRCSSPTKCRRHGLGHAIQVVDTGPKSPGQEHSRAKFVAAADQIKSPIRPPFRSPGRLKHSTLRRPESSRSGSAIKKNGVAEIAAEAVNQSQEKQQVELNQNKEENQHVSHRGQEVSVSGEKPNDLSRSGSCLNSWEDLAAGVVKPRHSHELRGSIQQLWSAMSNDARECIWCGLNDTISPGLCTFHPALLLDPGALLFGPEWQTCHVEAHTSDQPACFTKSMHTYNSVLIDRDKQGYEIDSPMPQPRAKLPASYVTEHEL</sequence>
<gene>
    <name evidence="2" type="ORF">CEUSTIGMA_g509.t1</name>
</gene>
<dbReference type="Proteomes" id="UP000232323">
    <property type="component" value="Unassembled WGS sequence"/>
</dbReference>
<feature type="region of interest" description="Disordered" evidence="1">
    <location>
        <begin position="146"/>
        <end position="191"/>
    </location>
</feature>